<dbReference type="SUPFAM" id="SSF82549">
    <property type="entry name" value="DAK1/DegV-like"/>
    <property type="match status" value="1"/>
</dbReference>
<dbReference type="InterPro" id="IPR003797">
    <property type="entry name" value="DegV"/>
</dbReference>
<dbReference type="Proteomes" id="UP000294911">
    <property type="component" value="Unassembled WGS sequence"/>
</dbReference>
<keyword evidence="1" id="KW-0446">Lipid-binding</keyword>
<evidence type="ECO:0000256" key="1">
    <source>
        <dbReference type="ARBA" id="ARBA00023121"/>
    </source>
</evidence>
<dbReference type="AlphaFoldDB" id="A0A4R2QTQ0"/>
<proteinExistence type="predicted"/>
<dbReference type="GO" id="GO:0008289">
    <property type="term" value="F:lipid binding"/>
    <property type="evidence" value="ECO:0007669"/>
    <property type="project" value="UniProtKB-KW"/>
</dbReference>
<reference evidence="2 3" key="1">
    <citation type="submission" date="2019-03" db="EMBL/GenBank/DDBJ databases">
        <title>Genomic Encyclopedia of Type Strains, Phase IV (KMG-IV): sequencing the most valuable type-strain genomes for metagenomic binning, comparative biology and taxonomic classification.</title>
        <authorList>
            <person name="Goeker M."/>
        </authorList>
    </citation>
    <scope>NUCLEOTIDE SEQUENCE [LARGE SCALE GENOMIC DNA]</scope>
    <source>
        <strain evidence="2 3">DSM 45765</strain>
    </source>
</reference>
<organism evidence="2 3">
    <name type="scientific">Tamaricihabitans halophyticus</name>
    <dbReference type="NCBI Taxonomy" id="1262583"/>
    <lineage>
        <taxon>Bacteria</taxon>
        <taxon>Bacillati</taxon>
        <taxon>Actinomycetota</taxon>
        <taxon>Actinomycetes</taxon>
        <taxon>Pseudonocardiales</taxon>
        <taxon>Pseudonocardiaceae</taxon>
        <taxon>Tamaricihabitans</taxon>
    </lineage>
</organism>
<dbReference type="EMBL" id="SLXQ01000006">
    <property type="protein sequence ID" value="TCP52108.1"/>
    <property type="molecule type" value="Genomic_DNA"/>
</dbReference>
<dbReference type="RefSeq" id="WP_132877938.1">
    <property type="nucleotide sequence ID" value="NZ_SLXQ01000006.1"/>
</dbReference>
<dbReference type="InterPro" id="IPR050270">
    <property type="entry name" value="DegV_domain_contain"/>
</dbReference>
<sequence length="278" mass="28705">MSVAVVTDSTACLPAELADELGIAVVQVQLKMGDLVNDEARVPIPEVIEAMRAGTPVSTTPPDPNAFFWTYQQAASTGADAIVSLQISGRMSATVDAARQAAEHVSVPVHVVDSRTTGMSLGFAALSAARVSGAGGNARRVITAAEDRLAGSTELLYVDTLEYLRKGGRIGAARALLGSALSIKPLLTVQDGEVAPLARARGTKRAINRMLELATERAGGARTDLAITSFGADEQAELVRDRLSERIAGANAPRVVACSTVIGAHCGPGAFSITVSTA</sequence>
<evidence type="ECO:0000313" key="2">
    <source>
        <dbReference type="EMBL" id="TCP52108.1"/>
    </source>
</evidence>
<protein>
    <submittedName>
        <fullName evidence="2">DegV family protein with EDD domain</fullName>
    </submittedName>
</protein>
<dbReference type="Gene3D" id="3.40.50.10170">
    <property type="match status" value="1"/>
</dbReference>
<dbReference type="NCBIfam" id="TIGR00762">
    <property type="entry name" value="DegV"/>
    <property type="match status" value="1"/>
</dbReference>
<dbReference type="OrthoDB" id="9760324at2"/>
<dbReference type="Gene3D" id="3.30.1180.10">
    <property type="match status" value="1"/>
</dbReference>
<dbReference type="PROSITE" id="PS51482">
    <property type="entry name" value="DEGV"/>
    <property type="match status" value="1"/>
</dbReference>
<dbReference type="PANTHER" id="PTHR33434">
    <property type="entry name" value="DEGV DOMAIN-CONTAINING PROTEIN DR_1986-RELATED"/>
    <property type="match status" value="1"/>
</dbReference>
<accession>A0A4R2QTQ0</accession>
<keyword evidence="3" id="KW-1185">Reference proteome</keyword>
<comment type="caution">
    <text evidence="2">The sequence shown here is derived from an EMBL/GenBank/DDBJ whole genome shotgun (WGS) entry which is preliminary data.</text>
</comment>
<evidence type="ECO:0000313" key="3">
    <source>
        <dbReference type="Proteomes" id="UP000294911"/>
    </source>
</evidence>
<dbReference type="InterPro" id="IPR043168">
    <property type="entry name" value="DegV_C"/>
</dbReference>
<dbReference type="Pfam" id="PF02645">
    <property type="entry name" value="DegV"/>
    <property type="match status" value="1"/>
</dbReference>
<dbReference type="PANTHER" id="PTHR33434:SF2">
    <property type="entry name" value="FATTY ACID-BINDING PROTEIN TM_1468"/>
    <property type="match status" value="1"/>
</dbReference>
<name>A0A4R2QTQ0_9PSEU</name>
<gene>
    <name evidence="2" type="ORF">EV191_106274</name>
</gene>